<dbReference type="Pfam" id="PF13377">
    <property type="entry name" value="Peripla_BP_3"/>
    <property type="match status" value="1"/>
</dbReference>
<comment type="caution">
    <text evidence="1">The sequence shown here is derived from an EMBL/GenBank/DDBJ whole genome shotgun (WGS) entry which is preliminary data.</text>
</comment>
<keyword evidence="2" id="KW-1185">Reference proteome</keyword>
<proteinExistence type="predicted"/>
<dbReference type="GO" id="GO:0003700">
    <property type="term" value="F:DNA-binding transcription factor activity"/>
    <property type="evidence" value="ECO:0007669"/>
    <property type="project" value="TreeGrafter"/>
</dbReference>
<dbReference type="Pfam" id="PF00356">
    <property type="entry name" value="LacI"/>
    <property type="match status" value="1"/>
</dbReference>
<dbReference type="SUPFAM" id="SSF47413">
    <property type="entry name" value="lambda repressor-like DNA-binding domains"/>
    <property type="match status" value="1"/>
</dbReference>
<dbReference type="GO" id="GO:0000976">
    <property type="term" value="F:transcription cis-regulatory region binding"/>
    <property type="evidence" value="ECO:0007669"/>
    <property type="project" value="TreeGrafter"/>
</dbReference>
<reference evidence="1 2" key="1">
    <citation type="submission" date="2019-10" db="EMBL/GenBank/DDBJ databases">
        <title>Nonomuraea sp. nov., isolated from Phyllanthus amarus.</title>
        <authorList>
            <person name="Klykleung N."/>
            <person name="Tanasupawat S."/>
        </authorList>
    </citation>
    <scope>NUCLEOTIDE SEQUENCE [LARGE SCALE GENOMIC DNA]</scope>
    <source>
        <strain evidence="1 2">PA1-10</strain>
    </source>
</reference>
<dbReference type="Gene3D" id="3.40.50.2300">
    <property type="match status" value="2"/>
</dbReference>
<sequence length="342" mass="37025">MAVTLADVAAVCRLSMSTVSRALSHPERVNARTRSRVERIARELGYVRHEVTRSQVSRRTAIIGLIVPDIANPFFSVMTKAVQDRAWKKGYSVMLADTDERAADEPDRARVLAEQADGLILASPRADDGRLREIARSSPVAFANREIARSSPVVFANREVDGAAGVVIDEYAGMNEAVQYLVSLGHRSICYLSGPGRSWSDQRRREAIGAACRAHGAELTELGPFEPQIQAGMRAADVIRFRGATAAIAYDDMIALGLIARLAERRVKVGREISVIGIDCGPLSEAAHPMLTTVHLPGAELGALAVDLLLDRLDPAAAGREPPRVRLESRLVIRGSTGLRVP</sequence>
<protein>
    <submittedName>
        <fullName evidence="1">LacI family DNA-binding transcriptional regulator</fullName>
    </submittedName>
</protein>
<dbReference type="AlphaFoldDB" id="A0A5C4VXT5"/>
<gene>
    <name evidence="1" type="ORF">FH608_034455</name>
</gene>
<dbReference type="CDD" id="cd01392">
    <property type="entry name" value="HTH_LacI"/>
    <property type="match status" value="1"/>
</dbReference>
<evidence type="ECO:0000313" key="1">
    <source>
        <dbReference type="EMBL" id="KAB8190619.1"/>
    </source>
</evidence>
<dbReference type="PROSITE" id="PS50932">
    <property type="entry name" value="HTH_LACI_2"/>
    <property type="match status" value="1"/>
</dbReference>
<dbReference type="InterPro" id="IPR046335">
    <property type="entry name" value="LacI/GalR-like_sensor"/>
</dbReference>
<dbReference type="InterPro" id="IPR000843">
    <property type="entry name" value="HTH_LacI"/>
</dbReference>
<dbReference type="InterPro" id="IPR010982">
    <property type="entry name" value="Lambda_DNA-bd_dom_sf"/>
</dbReference>
<dbReference type="SUPFAM" id="SSF53822">
    <property type="entry name" value="Periplasmic binding protein-like I"/>
    <property type="match status" value="1"/>
</dbReference>
<dbReference type="InterPro" id="IPR028082">
    <property type="entry name" value="Peripla_BP_I"/>
</dbReference>
<dbReference type="RefSeq" id="WP_139634553.1">
    <property type="nucleotide sequence ID" value="NZ_VDLX02000015.1"/>
</dbReference>
<dbReference type="PANTHER" id="PTHR30146:SF109">
    <property type="entry name" value="HTH-TYPE TRANSCRIPTIONAL REGULATOR GALS"/>
    <property type="match status" value="1"/>
</dbReference>
<dbReference type="Gene3D" id="1.10.260.40">
    <property type="entry name" value="lambda repressor-like DNA-binding domains"/>
    <property type="match status" value="1"/>
</dbReference>
<dbReference type="PANTHER" id="PTHR30146">
    <property type="entry name" value="LACI-RELATED TRANSCRIPTIONAL REPRESSOR"/>
    <property type="match status" value="1"/>
</dbReference>
<accession>A0A5C4VXT5</accession>
<dbReference type="CDD" id="cd06267">
    <property type="entry name" value="PBP1_LacI_sugar_binding-like"/>
    <property type="match status" value="1"/>
</dbReference>
<dbReference type="EMBL" id="VDLX02000015">
    <property type="protein sequence ID" value="KAB8190619.1"/>
    <property type="molecule type" value="Genomic_DNA"/>
</dbReference>
<keyword evidence="1" id="KW-0238">DNA-binding</keyword>
<dbReference type="SMART" id="SM00354">
    <property type="entry name" value="HTH_LACI"/>
    <property type="match status" value="1"/>
</dbReference>
<evidence type="ECO:0000313" key="2">
    <source>
        <dbReference type="Proteomes" id="UP000312512"/>
    </source>
</evidence>
<dbReference type="OrthoDB" id="3258243at2"/>
<organism evidence="1 2">
    <name type="scientific">Nonomuraea phyllanthi</name>
    <dbReference type="NCBI Taxonomy" id="2219224"/>
    <lineage>
        <taxon>Bacteria</taxon>
        <taxon>Bacillati</taxon>
        <taxon>Actinomycetota</taxon>
        <taxon>Actinomycetes</taxon>
        <taxon>Streptosporangiales</taxon>
        <taxon>Streptosporangiaceae</taxon>
        <taxon>Nonomuraea</taxon>
    </lineage>
</organism>
<name>A0A5C4VXT5_9ACTN</name>
<dbReference type="Proteomes" id="UP000312512">
    <property type="component" value="Unassembled WGS sequence"/>
</dbReference>